<comment type="caution">
    <text evidence="1">The sequence shown here is derived from an EMBL/GenBank/DDBJ whole genome shotgun (WGS) entry which is preliminary data.</text>
</comment>
<dbReference type="RefSeq" id="WP_407593390.1">
    <property type="nucleotide sequence ID" value="NZ_JBHDIY010000002.1"/>
</dbReference>
<evidence type="ECO:0000313" key="1">
    <source>
        <dbReference type="EMBL" id="MFL4471548.1"/>
    </source>
</evidence>
<keyword evidence="2" id="KW-1185">Reference proteome</keyword>
<name>A0ABW8UWL5_9RHOB</name>
<gene>
    <name evidence="1" type="ORF">ACERZ8_17305</name>
</gene>
<sequence length="102" mass="11524">MVRPSTSLERQFAEELTETNRKSAKLGYFSPEFDAMLKIHGGVNTATRLVGAGTIQSGMRKVCELGHPELTTEAVMLRPEFQSLFSRSELECARWRLKQMGF</sequence>
<organism evidence="1 2">
    <name type="scientific">Tateyamaria armeniaca</name>
    <dbReference type="NCBI Taxonomy" id="2518930"/>
    <lineage>
        <taxon>Bacteria</taxon>
        <taxon>Pseudomonadati</taxon>
        <taxon>Pseudomonadota</taxon>
        <taxon>Alphaproteobacteria</taxon>
        <taxon>Rhodobacterales</taxon>
        <taxon>Roseobacteraceae</taxon>
        <taxon>Tateyamaria</taxon>
    </lineage>
</organism>
<protein>
    <submittedName>
        <fullName evidence="1">Uncharacterized protein</fullName>
    </submittedName>
</protein>
<evidence type="ECO:0000313" key="2">
    <source>
        <dbReference type="Proteomes" id="UP001627408"/>
    </source>
</evidence>
<reference evidence="1 2" key="1">
    <citation type="submission" date="2024-08" db="EMBL/GenBank/DDBJ databases">
        <title>Tateyamaria sp. nov., isolated from marine algae.</title>
        <authorList>
            <person name="Choi B.J."/>
            <person name="Kim J.M."/>
            <person name="Lee J.K."/>
            <person name="Choi D.G."/>
            <person name="Bayburt H."/>
            <person name="Baek J.H."/>
            <person name="Han D.M."/>
            <person name="Jeon C.O."/>
        </authorList>
    </citation>
    <scope>NUCLEOTIDE SEQUENCE [LARGE SCALE GENOMIC DNA]</scope>
    <source>
        <strain evidence="1 2">KMU-156</strain>
    </source>
</reference>
<proteinExistence type="predicted"/>
<dbReference type="Proteomes" id="UP001627408">
    <property type="component" value="Unassembled WGS sequence"/>
</dbReference>
<dbReference type="EMBL" id="JBHDIY010000002">
    <property type="protein sequence ID" value="MFL4471548.1"/>
    <property type="molecule type" value="Genomic_DNA"/>
</dbReference>
<accession>A0ABW8UWL5</accession>